<reference evidence="7" key="1">
    <citation type="submission" date="2021-06" db="EMBL/GenBank/DDBJ databases">
        <authorList>
            <person name="Kallberg Y."/>
            <person name="Tangrot J."/>
            <person name="Rosling A."/>
        </authorList>
    </citation>
    <scope>NUCLEOTIDE SEQUENCE</scope>
    <source>
        <strain evidence="7">FL966</strain>
    </source>
</reference>
<dbReference type="Pfam" id="PF02238">
    <property type="entry name" value="COX7a"/>
    <property type="match status" value="1"/>
</dbReference>
<feature type="transmembrane region" description="Helical" evidence="6">
    <location>
        <begin position="36"/>
        <end position="57"/>
    </location>
</feature>
<comment type="subcellular location">
    <subcellularLocation>
        <location evidence="1">Mitochondrion inner membrane</location>
    </subcellularLocation>
</comment>
<keyword evidence="6" id="KW-0812">Transmembrane</keyword>
<dbReference type="SUPFAM" id="SSF81419">
    <property type="entry name" value="Mitochondrial cytochrome c oxidase subunit VIIa"/>
    <property type="match status" value="1"/>
</dbReference>
<protein>
    <submittedName>
        <fullName evidence="7">9250_t:CDS:1</fullName>
    </submittedName>
</protein>
<evidence type="ECO:0000256" key="5">
    <source>
        <dbReference type="ARBA" id="ARBA00023136"/>
    </source>
</evidence>
<keyword evidence="5 6" id="KW-0472">Membrane</keyword>
<dbReference type="GO" id="GO:0045277">
    <property type="term" value="C:respiratory chain complex IV"/>
    <property type="evidence" value="ECO:0007669"/>
    <property type="project" value="InterPro"/>
</dbReference>
<keyword evidence="6" id="KW-1133">Transmembrane helix</keyword>
<dbReference type="Proteomes" id="UP000789759">
    <property type="component" value="Unassembled WGS sequence"/>
</dbReference>
<dbReference type="InterPro" id="IPR039297">
    <property type="entry name" value="COX7a"/>
</dbReference>
<sequence>MAGILEKTNRVIENQKYFQAHVNQPLWLRGSPARRAFVSLYFVTIGIGLTGSVFLMFSKLIPWRFGTLAKINEVSSRMNIQGETSY</sequence>
<dbReference type="OrthoDB" id="5511599at2759"/>
<dbReference type="EMBL" id="CAJVQA010003510">
    <property type="protein sequence ID" value="CAG8576241.1"/>
    <property type="molecule type" value="Genomic_DNA"/>
</dbReference>
<dbReference type="AlphaFoldDB" id="A0A9N9BQL7"/>
<evidence type="ECO:0000256" key="6">
    <source>
        <dbReference type="SAM" id="Phobius"/>
    </source>
</evidence>
<name>A0A9N9BQL7_9GLOM</name>
<evidence type="ECO:0000256" key="4">
    <source>
        <dbReference type="ARBA" id="ARBA00023128"/>
    </source>
</evidence>
<evidence type="ECO:0000256" key="2">
    <source>
        <dbReference type="ARBA" id="ARBA00009331"/>
    </source>
</evidence>
<keyword evidence="3" id="KW-0999">Mitochondrion inner membrane</keyword>
<dbReference type="InterPro" id="IPR036539">
    <property type="entry name" value="Cyt_c_oxidase_su7a_sf"/>
</dbReference>
<evidence type="ECO:0000256" key="3">
    <source>
        <dbReference type="ARBA" id="ARBA00022792"/>
    </source>
</evidence>
<proteinExistence type="inferred from homology"/>
<comment type="similarity">
    <text evidence="2">Belongs to the cytochrome c oxidase VIIa family.</text>
</comment>
<gene>
    <name evidence="7" type="ORF">CPELLU_LOCUS5878</name>
</gene>
<evidence type="ECO:0000313" key="8">
    <source>
        <dbReference type="Proteomes" id="UP000789759"/>
    </source>
</evidence>
<evidence type="ECO:0000256" key="1">
    <source>
        <dbReference type="ARBA" id="ARBA00004273"/>
    </source>
</evidence>
<dbReference type="GO" id="GO:0006123">
    <property type="term" value="P:mitochondrial electron transport, cytochrome c to oxygen"/>
    <property type="evidence" value="ECO:0007669"/>
    <property type="project" value="InterPro"/>
</dbReference>
<comment type="caution">
    <text evidence="7">The sequence shown here is derived from an EMBL/GenBank/DDBJ whole genome shotgun (WGS) entry which is preliminary data.</text>
</comment>
<accession>A0A9N9BQL7</accession>
<keyword evidence="8" id="KW-1185">Reference proteome</keyword>
<keyword evidence="4" id="KW-0496">Mitochondrion</keyword>
<organism evidence="7 8">
    <name type="scientific">Cetraspora pellucida</name>
    <dbReference type="NCBI Taxonomy" id="1433469"/>
    <lineage>
        <taxon>Eukaryota</taxon>
        <taxon>Fungi</taxon>
        <taxon>Fungi incertae sedis</taxon>
        <taxon>Mucoromycota</taxon>
        <taxon>Glomeromycotina</taxon>
        <taxon>Glomeromycetes</taxon>
        <taxon>Diversisporales</taxon>
        <taxon>Gigasporaceae</taxon>
        <taxon>Cetraspora</taxon>
    </lineage>
</organism>
<dbReference type="GO" id="GO:0005743">
    <property type="term" value="C:mitochondrial inner membrane"/>
    <property type="evidence" value="ECO:0007669"/>
    <property type="project" value="UniProtKB-SubCell"/>
</dbReference>
<evidence type="ECO:0000313" key="7">
    <source>
        <dbReference type="EMBL" id="CAG8576241.1"/>
    </source>
</evidence>